<dbReference type="Gene3D" id="1.10.340.70">
    <property type="match status" value="1"/>
</dbReference>
<keyword evidence="2" id="KW-0479">Metal-binding</keyword>
<evidence type="ECO:0000256" key="5">
    <source>
        <dbReference type="ARBA" id="ARBA00022842"/>
    </source>
</evidence>
<dbReference type="Proteomes" id="UP000436088">
    <property type="component" value="Unassembled WGS sequence"/>
</dbReference>
<evidence type="ECO:0000256" key="4">
    <source>
        <dbReference type="ARBA" id="ARBA00022801"/>
    </source>
</evidence>
<feature type="domain" description="Integrase zinc-binding" evidence="13">
    <location>
        <begin position="179"/>
        <end position="222"/>
    </location>
</feature>
<keyword evidence="6" id="KW-0229">DNA integration</keyword>
<evidence type="ECO:0000256" key="10">
    <source>
        <dbReference type="ARBA" id="ARBA00023172"/>
    </source>
</evidence>
<dbReference type="InterPro" id="IPR043502">
    <property type="entry name" value="DNA/RNA_pol_sf"/>
</dbReference>
<dbReference type="GO" id="GO:0003887">
    <property type="term" value="F:DNA-directed DNA polymerase activity"/>
    <property type="evidence" value="ECO:0007669"/>
    <property type="project" value="UniProtKB-KW"/>
</dbReference>
<dbReference type="InterPro" id="IPR000477">
    <property type="entry name" value="RT_dom"/>
</dbReference>
<dbReference type="GO" id="GO:0015074">
    <property type="term" value="P:DNA integration"/>
    <property type="evidence" value="ECO:0007669"/>
    <property type="project" value="UniProtKB-KW"/>
</dbReference>
<dbReference type="GO" id="GO:0006310">
    <property type="term" value="P:DNA recombination"/>
    <property type="evidence" value="ECO:0007669"/>
    <property type="project" value="UniProtKB-KW"/>
</dbReference>
<keyword evidence="1" id="KW-0645">Protease</keyword>
<keyword evidence="8" id="KW-0808">Transferase</keyword>
<evidence type="ECO:0000259" key="12">
    <source>
        <dbReference type="Pfam" id="PF00078"/>
    </source>
</evidence>
<feature type="domain" description="Reverse transcriptase" evidence="12">
    <location>
        <begin position="58"/>
        <end position="107"/>
    </location>
</feature>
<dbReference type="InterPro" id="IPR041588">
    <property type="entry name" value="Integrase_H2C2"/>
</dbReference>
<evidence type="ECO:0000256" key="6">
    <source>
        <dbReference type="ARBA" id="ARBA00022908"/>
    </source>
</evidence>
<dbReference type="PANTHER" id="PTHR37984">
    <property type="entry name" value="PROTEIN CBG26694"/>
    <property type="match status" value="1"/>
</dbReference>
<evidence type="ECO:0000256" key="11">
    <source>
        <dbReference type="SAM" id="MobiDB-lite"/>
    </source>
</evidence>
<evidence type="ECO:0000313" key="15">
    <source>
        <dbReference type="EMBL" id="KAE8655617.1"/>
    </source>
</evidence>
<feature type="region of interest" description="Disordered" evidence="11">
    <location>
        <begin position="434"/>
        <end position="460"/>
    </location>
</feature>
<comment type="caution">
    <text evidence="15">The sequence shown here is derived from an EMBL/GenBank/DDBJ whole genome shotgun (WGS) entry which is preliminary data.</text>
</comment>
<organism evidence="15 16">
    <name type="scientific">Hibiscus syriacus</name>
    <name type="common">Rose of Sharon</name>
    <dbReference type="NCBI Taxonomy" id="106335"/>
    <lineage>
        <taxon>Eukaryota</taxon>
        <taxon>Viridiplantae</taxon>
        <taxon>Streptophyta</taxon>
        <taxon>Embryophyta</taxon>
        <taxon>Tracheophyta</taxon>
        <taxon>Spermatophyta</taxon>
        <taxon>Magnoliopsida</taxon>
        <taxon>eudicotyledons</taxon>
        <taxon>Gunneridae</taxon>
        <taxon>Pentapetalae</taxon>
        <taxon>rosids</taxon>
        <taxon>malvids</taxon>
        <taxon>Malvales</taxon>
        <taxon>Malvaceae</taxon>
        <taxon>Malvoideae</taxon>
        <taxon>Hibiscus</taxon>
    </lineage>
</organism>
<dbReference type="GO" id="GO:0004190">
    <property type="term" value="F:aspartic-type endopeptidase activity"/>
    <property type="evidence" value="ECO:0007669"/>
    <property type="project" value="UniProtKB-KW"/>
</dbReference>
<feature type="domain" description="Tf2-1-like SH3-like" evidence="14">
    <location>
        <begin position="339"/>
        <end position="384"/>
    </location>
</feature>
<dbReference type="EMBL" id="VEPZ02001776">
    <property type="protein sequence ID" value="KAE8655617.1"/>
    <property type="molecule type" value="Genomic_DNA"/>
</dbReference>
<dbReference type="SUPFAM" id="SSF56672">
    <property type="entry name" value="DNA/RNA polymerases"/>
    <property type="match status" value="1"/>
</dbReference>
<feature type="compositionally biased region" description="Polar residues" evidence="11">
    <location>
        <begin position="440"/>
        <end position="452"/>
    </location>
</feature>
<dbReference type="Pfam" id="PF17921">
    <property type="entry name" value="Integrase_H2C2"/>
    <property type="match status" value="1"/>
</dbReference>
<keyword evidence="16" id="KW-1185">Reference proteome</keyword>
<evidence type="ECO:0000256" key="9">
    <source>
        <dbReference type="ARBA" id="ARBA00023125"/>
    </source>
</evidence>
<protein>
    <submittedName>
        <fullName evidence="15">Uncharacterized protein</fullName>
    </submittedName>
</protein>
<dbReference type="Pfam" id="PF00078">
    <property type="entry name" value="RVT_1"/>
    <property type="match status" value="1"/>
</dbReference>
<accession>A0A6A2XGX8</accession>
<evidence type="ECO:0000259" key="14">
    <source>
        <dbReference type="Pfam" id="PF24626"/>
    </source>
</evidence>
<keyword evidence="8" id="KW-0548">Nucleotidyltransferase</keyword>
<dbReference type="InterPro" id="IPR056924">
    <property type="entry name" value="SH3_Tf2-1"/>
</dbReference>
<proteinExistence type="predicted"/>
<evidence type="ECO:0000256" key="1">
    <source>
        <dbReference type="ARBA" id="ARBA00022670"/>
    </source>
</evidence>
<evidence type="ECO:0000259" key="13">
    <source>
        <dbReference type="Pfam" id="PF17921"/>
    </source>
</evidence>
<dbReference type="Gene3D" id="3.10.10.10">
    <property type="entry name" value="HIV Type 1 Reverse Transcriptase, subunit A, domain 1"/>
    <property type="match status" value="1"/>
</dbReference>
<gene>
    <name evidence="15" type="ORF">F3Y22_tig00117021pilonHSYRG00031</name>
</gene>
<dbReference type="GO" id="GO:0003677">
    <property type="term" value="F:DNA binding"/>
    <property type="evidence" value="ECO:0007669"/>
    <property type="project" value="UniProtKB-KW"/>
</dbReference>
<dbReference type="GO" id="GO:0003964">
    <property type="term" value="F:RNA-directed DNA polymerase activity"/>
    <property type="evidence" value="ECO:0007669"/>
    <property type="project" value="UniProtKB-KW"/>
</dbReference>
<evidence type="ECO:0000313" key="16">
    <source>
        <dbReference type="Proteomes" id="UP000436088"/>
    </source>
</evidence>
<dbReference type="Pfam" id="PF24626">
    <property type="entry name" value="SH3_Tf2-1"/>
    <property type="match status" value="1"/>
</dbReference>
<evidence type="ECO:0000256" key="3">
    <source>
        <dbReference type="ARBA" id="ARBA00022750"/>
    </source>
</evidence>
<dbReference type="InterPro" id="IPR050951">
    <property type="entry name" value="Retrovirus_Pol_polyprotein"/>
</dbReference>
<evidence type="ECO:0000256" key="2">
    <source>
        <dbReference type="ARBA" id="ARBA00022723"/>
    </source>
</evidence>
<dbReference type="GO" id="GO:0006508">
    <property type="term" value="P:proteolysis"/>
    <property type="evidence" value="ECO:0007669"/>
    <property type="project" value="UniProtKB-KW"/>
</dbReference>
<dbReference type="AlphaFoldDB" id="A0A6A2XGX8"/>
<sequence length="486" mass="55068">MLEHQLICKSISPFSSPALLVKKKDGTWRFCVYYRALNAVTVKDKFPILTAEELFDNLDDILVYSRNWQDHLDHVRLVLQRLQENGFVAKHNKCTFGQTTVEYLGHIVSKEGLAVDPAKVEAIRAWESAVTLQAFSRPVFGIFDDIRASSRTDVEIQHIRASIQRGQTDFAENEEQDGSLMGGHASITRTFQRLAANFYWKGMRKEVRQFVIECEVCQRMKSVSLAPAGLLQPLPILDKIFEDISLDFIGGLPKSNGKETILIGRGRSAHETDGKTEALNRYLEIISDVAGMTPFRALYGRDPPTILNYLEGSSCNAQVDHDLQERDALLRVLKSNLVQVQKLGLRFFGPYRILQRIGRVSYKLELPDFTRIHPVFHVSQLKPCKGHPLQQITPLPLMMDEFLPSTPAANLEDKVLLSGGGNVKERVELADAGNDRGSWQPRNVHQGQSNIAQKRERRKDAPSLDRFCPVLRNLRIKNINRRACET</sequence>
<dbReference type="GO" id="GO:0046872">
    <property type="term" value="F:metal ion binding"/>
    <property type="evidence" value="ECO:0007669"/>
    <property type="project" value="UniProtKB-KW"/>
</dbReference>
<keyword evidence="8" id="KW-0239">DNA-directed DNA polymerase</keyword>
<keyword evidence="4" id="KW-0378">Hydrolase</keyword>
<dbReference type="InterPro" id="IPR043128">
    <property type="entry name" value="Rev_trsase/Diguanyl_cyclase"/>
</dbReference>
<keyword evidence="3" id="KW-0064">Aspartyl protease</keyword>
<evidence type="ECO:0000256" key="8">
    <source>
        <dbReference type="ARBA" id="ARBA00022932"/>
    </source>
</evidence>
<keyword evidence="9" id="KW-0238">DNA-binding</keyword>
<name>A0A6A2XGX8_HIBSY</name>
<keyword evidence="7" id="KW-0695">RNA-directed DNA polymerase</keyword>
<evidence type="ECO:0000256" key="7">
    <source>
        <dbReference type="ARBA" id="ARBA00022918"/>
    </source>
</evidence>
<dbReference type="PANTHER" id="PTHR37984:SF5">
    <property type="entry name" value="PROTEIN NYNRIN-LIKE"/>
    <property type="match status" value="1"/>
</dbReference>
<dbReference type="CDD" id="cd01647">
    <property type="entry name" value="RT_LTR"/>
    <property type="match status" value="1"/>
</dbReference>
<keyword evidence="5" id="KW-0460">Magnesium</keyword>
<reference evidence="15" key="1">
    <citation type="submission" date="2019-09" db="EMBL/GenBank/DDBJ databases">
        <title>Draft genome information of white flower Hibiscus syriacus.</title>
        <authorList>
            <person name="Kim Y.-M."/>
        </authorList>
    </citation>
    <scope>NUCLEOTIDE SEQUENCE [LARGE SCALE GENOMIC DNA]</scope>
    <source>
        <strain evidence="15">YM2019G1</strain>
    </source>
</reference>
<keyword evidence="10" id="KW-0233">DNA recombination</keyword>
<dbReference type="Gene3D" id="3.30.70.270">
    <property type="match status" value="2"/>
</dbReference>